<keyword evidence="2" id="KW-0346">Stress response</keyword>
<gene>
    <name evidence="2" type="primary">rssB</name>
    <name evidence="5" type="ORF">AT03_10120</name>
</gene>
<sequence length="339" mass="37685">MALPLESKRVMIVEDDPVFRCVLAGYLQSQGALIQEAANGIEALSLLDEFTPDAILCDLAMPKMGGIEFIKRFRERGFQTPVVVISATEEMADVANAMRLGVRDVLLKPITDLRRLQETLLSCFYPDLFESPALEKDEFIHDWELLSQDPEYAARLLKQLQPPVQQTICGCKVNYRQLTSLNNSGLVLDIAPLSSNDLAFYCLDVSRAGENGILAALMVRAIFNGLLQEQLAHQELRLPQMSTILKQVNHLLRQANLDGQFPLLAGYYHVQQQNLILVSAGLHAKIHAGDNLIQLNSGVPLGTMGSIHINQVSQRCSHWQSQIWGAGGHLRLMLTSPQH</sequence>
<keyword evidence="6" id="KW-1185">Reference proteome</keyword>
<comment type="subunit">
    <text evidence="2">Binds to RpoS.</text>
</comment>
<dbReference type="GO" id="GO:0045862">
    <property type="term" value="P:positive regulation of proteolysis"/>
    <property type="evidence" value="ECO:0007669"/>
    <property type="project" value="UniProtKB-UniRule"/>
</dbReference>
<dbReference type="InterPro" id="IPR011006">
    <property type="entry name" value="CheY-like_superfamily"/>
</dbReference>
<dbReference type="HAMAP" id="MF_00958">
    <property type="entry name" value="RssB"/>
    <property type="match status" value="1"/>
</dbReference>
<dbReference type="GO" id="GO:0010468">
    <property type="term" value="P:regulation of gene expression"/>
    <property type="evidence" value="ECO:0007669"/>
    <property type="project" value="UniProtKB-UniRule"/>
</dbReference>
<evidence type="ECO:0000313" key="6">
    <source>
        <dbReference type="Proteomes" id="UP000029986"/>
    </source>
</evidence>
<organism evidence="5 6">
    <name type="scientific">Hafnia alvei FB1</name>
    <dbReference type="NCBI Taxonomy" id="1453496"/>
    <lineage>
        <taxon>Bacteria</taxon>
        <taxon>Pseudomonadati</taxon>
        <taxon>Pseudomonadota</taxon>
        <taxon>Gammaproteobacteria</taxon>
        <taxon>Enterobacterales</taxon>
        <taxon>Hafniaceae</taxon>
        <taxon>Hafnia</taxon>
    </lineage>
</organism>
<dbReference type="PANTHER" id="PTHR43228">
    <property type="entry name" value="TWO-COMPONENT RESPONSE REGULATOR"/>
    <property type="match status" value="1"/>
</dbReference>
<feature type="modified residue" description="4-aspartylphosphate" evidence="2 3">
    <location>
        <position position="58"/>
    </location>
</feature>
<dbReference type="PATRIC" id="fig|1453496.5.peg.2032"/>
<dbReference type="InterPro" id="IPR052048">
    <property type="entry name" value="ST_Response_Regulator"/>
</dbReference>
<dbReference type="eggNOG" id="COG0745">
    <property type="taxonomic scope" value="Bacteria"/>
</dbReference>
<dbReference type="Pfam" id="PF00072">
    <property type="entry name" value="Response_reg"/>
    <property type="match status" value="1"/>
</dbReference>
<evidence type="ECO:0000313" key="5">
    <source>
        <dbReference type="EMBL" id="AIU72703.1"/>
    </source>
</evidence>
<proteinExistence type="inferred from homology"/>
<keyword evidence="2 3" id="KW-0597">Phosphoprotein</keyword>
<dbReference type="AlphaFoldDB" id="A0A097R1W1"/>
<feature type="domain" description="Response regulatory" evidence="4">
    <location>
        <begin position="9"/>
        <end position="123"/>
    </location>
</feature>
<dbReference type="EMBL" id="CP009706">
    <property type="protein sequence ID" value="AIU72703.1"/>
    <property type="molecule type" value="Genomic_DNA"/>
</dbReference>
<keyword evidence="1" id="KW-0007">Acetylation</keyword>
<dbReference type="SMART" id="SM00448">
    <property type="entry name" value="REC"/>
    <property type="match status" value="1"/>
</dbReference>
<dbReference type="SUPFAM" id="SSF52172">
    <property type="entry name" value="CheY-like"/>
    <property type="match status" value="1"/>
</dbReference>
<evidence type="ECO:0000259" key="4">
    <source>
        <dbReference type="PROSITE" id="PS50110"/>
    </source>
</evidence>
<evidence type="ECO:0000256" key="1">
    <source>
        <dbReference type="ARBA" id="ARBA00022990"/>
    </source>
</evidence>
<dbReference type="Gene3D" id="3.40.50.2300">
    <property type="match status" value="1"/>
</dbReference>
<dbReference type="RefSeq" id="WP_025801180.1">
    <property type="nucleotide sequence ID" value="NZ_CP009706.1"/>
</dbReference>
<dbReference type="Gene3D" id="3.60.40.10">
    <property type="entry name" value="PPM-type phosphatase domain"/>
    <property type="match status" value="1"/>
</dbReference>
<dbReference type="KEGG" id="hav:AT03_10120"/>
<dbReference type="PROSITE" id="PS50110">
    <property type="entry name" value="RESPONSE_REGULATORY"/>
    <property type="match status" value="1"/>
</dbReference>
<dbReference type="InterPro" id="IPR036457">
    <property type="entry name" value="PPM-type-like_dom_sf"/>
</dbReference>
<evidence type="ECO:0000256" key="3">
    <source>
        <dbReference type="PROSITE-ProRule" id="PRU00169"/>
    </source>
</evidence>
<comment type="function">
    <text evidence="2">Regulates the turnover of the sigma S factor (RpoS) by promoting its proteolysis in exponentially growing cells. Acts by binding and delivering RpoS to the ClpXP protease. RssB is not co-degraded with RpoS, but is released from the complex and can initiate a new cycle of RpoS recognition and degradation.</text>
</comment>
<name>A0A097R1W1_HAFAL</name>
<comment type="similarity">
    <text evidence="2">Belongs to the RssB family.</text>
</comment>
<comment type="PTM">
    <text evidence="2">Phosphorylated. Phosphorylation stimulates the interaction with RpoS and, therefore, the proteolysis of RpoS.</text>
</comment>
<dbReference type="HOGENOM" id="CLU_055989_1_0_6"/>
<dbReference type="PANTHER" id="PTHR43228:SF1">
    <property type="entry name" value="TWO-COMPONENT RESPONSE REGULATOR ARR22"/>
    <property type="match status" value="1"/>
</dbReference>
<dbReference type="InterPro" id="IPR001789">
    <property type="entry name" value="Sig_transdc_resp-reg_receiver"/>
</dbReference>
<dbReference type="GO" id="GO:0000160">
    <property type="term" value="P:phosphorelay signal transduction system"/>
    <property type="evidence" value="ECO:0007669"/>
    <property type="project" value="InterPro"/>
</dbReference>
<dbReference type="GeneID" id="56891709"/>
<dbReference type="NCBIfam" id="NF007969">
    <property type="entry name" value="PRK10693.1"/>
    <property type="match status" value="1"/>
</dbReference>
<reference evidence="5 6" key="1">
    <citation type="journal article" date="2014" name="Gut Pathog.">
        <title>Gene clusters of Hafnia alvei strain FB1 important in survival and pathogenesis: a draft genome perspective.</title>
        <authorList>
            <person name="Tan J.Y."/>
            <person name="Yin W.F."/>
            <person name="Chan K.G."/>
        </authorList>
    </citation>
    <scope>NUCLEOTIDE SEQUENCE [LARGE SCALE GENOMIC DNA]</scope>
    <source>
        <strain evidence="5 6">FB1</strain>
    </source>
</reference>
<evidence type="ECO:0000256" key="2">
    <source>
        <dbReference type="HAMAP-Rule" id="MF_00958"/>
    </source>
</evidence>
<dbReference type="OrthoDB" id="6399952at2"/>
<accession>A0A097R1W1</accession>
<protein>
    <recommendedName>
        <fullName evidence="2">Regulator of RpoS</fullName>
    </recommendedName>
</protein>
<dbReference type="Proteomes" id="UP000029986">
    <property type="component" value="Chromosome"/>
</dbReference>
<dbReference type="InterPro" id="IPR028616">
    <property type="entry name" value="RssB"/>
</dbReference>